<comment type="caution">
    <text evidence="3">The sequence shown here is derived from an EMBL/GenBank/DDBJ whole genome shotgun (WGS) entry which is preliminary data.</text>
</comment>
<keyword evidence="1" id="KW-0472">Membrane</keyword>
<name>A0A1G2HTV3_9BACT</name>
<protein>
    <recommendedName>
        <fullName evidence="2">GlxA-like beta barrel domain-containing protein</fullName>
    </recommendedName>
</protein>
<evidence type="ECO:0000313" key="4">
    <source>
        <dbReference type="Proteomes" id="UP000178774"/>
    </source>
</evidence>
<reference evidence="3 4" key="1">
    <citation type="journal article" date="2016" name="Nat. Commun.">
        <title>Thousands of microbial genomes shed light on interconnected biogeochemical processes in an aquifer system.</title>
        <authorList>
            <person name="Anantharaman K."/>
            <person name="Brown C.T."/>
            <person name="Hug L.A."/>
            <person name="Sharon I."/>
            <person name="Castelle C.J."/>
            <person name="Probst A.J."/>
            <person name="Thomas B.C."/>
            <person name="Singh A."/>
            <person name="Wilkins M.J."/>
            <person name="Karaoz U."/>
            <person name="Brodie E.L."/>
            <person name="Williams K.H."/>
            <person name="Hubbard S.S."/>
            <person name="Banfield J.F."/>
        </authorList>
    </citation>
    <scope>NUCLEOTIDE SEQUENCE [LARGE SCALE GENOMIC DNA]</scope>
</reference>
<evidence type="ECO:0000256" key="1">
    <source>
        <dbReference type="SAM" id="Phobius"/>
    </source>
</evidence>
<evidence type="ECO:0000259" key="2">
    <source>
        <dbReference type="Pfam" id="PF21110"/>
    </source>
</evidence>
<evidence type="ECO:0000313" key="3">
    <source>
        <dbReference type="EMBL" id="OGZ65897.1"/>
    </source>
</evidence>
<dbReference type="AlphaFoldDB" id="A0A1G2HTV3"/>
<dbReference type="Proteomes" id="UP000178774">
    <property type="component" value="Unassembled WGS sequence"/>
</dbReference>
<feature type="transmembrane region" description="Helical" evidence="1">
    <location>
        <begin position="59"/>
        <end position="78"/>
    </location>
</feature>
<gene>
    <name evidence="3" type="ORF">A2822_00180</name>
</gene>
<organism evidence="3 4">
    <name type="scientific">Candidatus Staskawiczbacteria bacterium RIFCSPHIGHO2_01_FULL_41_41</name>
    <dbReference type="NCBI Taxonomy" id="1802203"/>
    <lineage>
        <taxon>Bacteria</taxon>
        <taxon>Candidatus Staskawicziibacteriota</taxon>
    </lineage>
</organism>
<keyword evidence="1" id="KW-1133">Transmembrane helix</keyword>
<sequence length="433" mass="46506">MAKKIYDIMPPKVAQKARVAPMVVKRKRAVKKEAPVFTAEKLQTTSATIEKRGFPKKELLIGGGVVALLLAVYLYGALARATVEIAPKTQTLNFQEKISADTSYENVNLLKKIIPARVLTQEKQGSQEFPATGSASNDGKAAGTIKVYNKVSPVTPITLKAGTHFLSDSGKYFISLDRIVIPAAKGNAPGSVDVRVEAEQSGTEYNIGASKFSVPKLSGTAYYYGIWAESKSAMAGGYTGSVKKVSKDDLSGAKDVLTKKLLAEAEALLREKISPDEILLDDAVSKTTVSALADATEGAVAGSFNETASVKVSGLVFKKEDIQKFAKLYAQSKLAEGSALRDELLDASYEVDTVDMQAGVAKMNLKVLGTSYHFIDTHALGGSLTAKNAGQIQAAIEGQYGVEVLTVKTHFWPFWVSKAPKDKNKIKIELIFE</sequence>
<accession>A0A1G2HTV3</accession>
<feature type="domain" description="GlxA-like beta barrel" evidence="2">
    <location>
        <begin position="140"/>
        <end position="219"/>
    </location>
</feature>
<proteinExistence type="predicted"/>
<dbReference type="EMBL" id="MHOP01000012">
    <property type="protein sequence ID" value="OGZ65897.1"/>
    <property type="molecule type" value="Genomic_DNA"/>
</dbReference>
<dbReference type="Pfam" id="PF21110">
    <property type="entry name" value="GlxA"/>
    <property type="match status" value="1"/>
</dbReference>
<keyword evidence="1" id="KW-0812">Transmembrane</keyword>
<dbReference type="InterPro" id="IPR049305">
    <property type="entry name" value="GlxA-like_b-barrel"/>
</dbReference>